<gene>
    <name evidence="9" type="ORF">A9Q93_13050</name>
</gene>
<comment type="caution">
    <text evidence="9">The sequence shown here is derived from an EMBL/GenBank/DDBJ whole genome shotgun (WGS) entry which is preliminary data.</text>
</comment>
<keyword evidence="5 7" id="KW-1133">Transmembrane helix</keyword>
<dbReference type="GO" id="GO:0005886">
    <property type="term" value="C:plasma membrane"/>
    <property type="evidence" value="ECO:0007669"/>
    <property type="project" value="UniProtKB-SubCell"/>
</dbReference>
<evidence type="ECO:0000313" key="9">
    <source>
        <dbReference type="EMBL" id="OUS10261.1"/>
    </source>
</evidence>
<keyword evidence="2 7" id="KW-0813">Transport</keyword>
<evidence type="ECO:0000256" key="7">
    <source>
        <dbReference type="RuleBase" id="RU363032"/>
    </source>
</evidence>
<comment type="similarity">
    <text evidence="7">Belongs to the binding-protein-dependent transport system permease family.</text>
</comment>
<evidence type="ECO:0000256" key="1">
    <source>
        <dbReference type="ARBA" id="ARBA00004651"/>
    </source>
</evidence>
<name>A0A1Z8AIV1_9FLAO</name>
<dbReference type="EMBL" id="MAAX01000197">
    <property type="protein sequence ID" value="OUS10261.1"/>
    <property type="molecule type" value="Genomic_DNA"/>
</dbReference>
<dbReference type="CDD" id="cd06261">
    <property type="entry name" value="TM_PBP2"/>
    <property type="match status" value="1"/>
</dbReference>
<evidence type="ECO:0000313" key="10">
    <source>
        <dbReference type="Proteomes" id="UP000196102"/>
    </source>
</evidence>
<feature type="transmembrane region" description="Helical" evidence="7">
    <location>
        <begin position="135"/>
        <end position="159"/>
    </location>
</feature>
<evidence type="ECO:0000256" key="2">
    <source>
        <dbReference type="ARBA" id="ARBA00022448"/>
    </source>
</evidence>
<feature type="transmembrane region" description="Helical" evidence="7">
    <location>
        <begin position="9"/>
        <end position="30"/>
    </location>
</feature>
<dbReference type="InterPro" id="IPR035906">
    <property type="entry name" value="MetI-like_sf"/>
</dbReference>
<dbReference type="Pfam" id="PF00528">
    <property type="entry name" value="BPD_transp_1"/>
    <property type="match status" value="1"/>
</dbReference>
<dbReference type="PANTHER" id="PTHR43163">
    <property type="entry name" value="DIPEPTIDE TRANSPORT SYSTEM PERMEASE PROTEIN DPPB-RELATED"/>
    <property type="match status" value="1"/>
</dbReference>
<keyword evidence="3" id="KW-1003">Cell membrane</keyword>
<dbReference type="Pfam" id="PF19300">
    <property type="entry name" value="BPD_transp_1_N"/>
    <property type="match status" value="1"/>
</dbReference>
<dbReference type="InterPro" id="IPR000515">
    <property type="entry name" value="MetI-like"/>
</dbReference>
<accession>A0A1Z8AIV1</accession>
<dbReference type="InterPro" id="IPR045621">
    <property type="entry name" value="BPD_transp_1_N"/>
</dbReference>
<sequence>MISYMLKKLGYALLTLYGVVTVIFLLFYLLPGDPAQMMLGQNESEEQLANVRAKYGLDKSIETQYLYFLNDLSPVSFHSLQPEDFTYDNGKYTGVELFEIGETSTYLKWPYLRESFQKTDKKVSNIIGETLPNTMILAVAAISIALVLGLILGVVSALYKNSWVDQLIQVISTMGMSIPSFFSAIIFAFVFGYLWHEWTGLKMSGSLYEMDDYGEGMQLQWRNLILPAVVLGIRPLAVISQLMRNSLLEVMGQEYITTAYAKGLTTLQVIKKHAFKNALNPVITAVSGWFASLLAGAVFVEYIFNWNGIGKEIVEALNTQDLPVITGAVLVIATLFILINILVDFIYVWLDPRVRLE</sequence>
<dbReference type="SUPFAM" id="SSF161098">
    <property type="entry name" value="MetI-like"/>
    <property type="match status" value="1"/>
</dbReference>
<dbReference type="PANTHER" id="PTHR43163:SF6">
    <property type="entry name" value="DIPEPTIDE TRANSPORT SYSTEM PERMEASE PROTEIN DPPB-RELATED"/>
    <property type="match status" value="1"/>
</dbReference>
<evidence type="ECO:0000259" key="8">
    <source>
        <dbReference type="PROSITE" id="PS50928"/>
    </source>
</evidence>
<organism evidence="9 10">
    <name type="scientific">Nonlabens dokdonensis</name>
    <dbReference type="NCBI Taxonomy" id="328515"/>
    <lineage>
        <taxon>Bacteria</taxon>
        <taxon>Pseudomonadati</taxon>
        <taxon>Bacteroidota</taxon>
        <taxon>Flavobacteriia</taxon>
        <taxon>Flavobacteriales</taxon>
        <taxon>Flavobacteriaceae</taxon>
        <taxon>Nonlabens</taxon>
    </lineage>
</organism>
<keyword evidence="4 7" id="KW-0812">Transmembrane</keyword>
<dbReference type="Proteomes" id="UP000196102">
    <property type="component" value="Unassembled WGS sequence"/>
</dbReference>
<evidence type="ECO:0000256" key="3">
    <source>
        <dbReference type="ARBA" id="ARBA00022475"/>
    </source>
</evidence>
<dbReference type="GO" id="GO:0055085">
    <property type="term" value="P:transmembrane transport"/>
    <property type="evidence" value="ECO:0007669"/>
    <property type="project" value="InterPro"/>
</dbReference>
<dbReference type="PROSITE" id="PS50928">
    <property type="entry name" value="ABC_TM1"/>
    <property type="match status" value="1"/>
</dbReference>
<protein>
    <submittedName>
        <fullName evidence="9">ABC transporter permease</fullName>
    </submittedName>
</protein>
<evidence type="ECO:0000256" key="6">
    <source>
        <dbReference type="ARBA" id="ARBA00023136"/>
    </source>
</evidence>
<evidence type="ECO:0000256" key="4">
    <source>
        <dbReference type="ARBA" id="ARBA00022692"/>
    </source>
</evidence>
<keyword evidence="6 7" id="KW-0472">Membrane</keyword>
<comment type="subcellular location">
    <subcellularLocation>
        <location evidence="1 7">Cell membrane</location>
        <topology evidence="1 7">Multi-pass membrane protein</topology>
    </subcellularLocation>
</comment>
<feature type="domain" description="ABC transmembrane type-1" evidence="8">
    <location>
        <begin position="131"/>
        <end position="347"/>
    </location>
</feature>
<feature type="transmembrane region" description="Helical" evidence="7">
    <location>
        <begin position="324"/>
        <end position="350"/>
    </location>
</feature>
<feature type="transmembrane region" description="Helical" evidence="7">
    <location>
        <begin position="171"/>
        <end position="195"/>
    </location>
</feature>
<evidence type="ECO:0000256" key="5">
    <source>
        <dbReference type="ARBA" id="ARBA00022989"/>
    </source>
</evidence>
<dbReference type="AlphaFoldDB" id="A0A1Z8AIV1"/>
<dbReference type="RefSeq" id="WP_303687893.1">
    <property type="nucleotide sequence ID" value="NZ_CAJXYO010000047.1"/>
</dbReference>
<reference evidence="10" key="1">
    <citation type="journal article" date="2017" name="Proc. Natl. Acad. Sci. U.S.A.">
        <title>Simulation of Deepwater Horizon oil plume reveals substrate specialization within a complex community of hydrocarbon-degraders.</title>
        <authorList>
            <person name="Hu P."/>
            <person name="Dubinsky E.A."/>
            <person name="Probst A.J."/>
            <person name="Wang J."/>
            <person name="Sieber C.M.K."/>
            <person name="Tom L.M."/>
            <person name="Gardinali P."/>
            <person name="Banfield J.F."/>
            <person name="Atlas R.M."/>
            <person name="Andersen G.L."/>
        </authorList>
    </citation>
    <scope>NUCLEOTIDE SEQUENCE [LARGE SCALE GENOMIC DNA]</scope>
</reference>
<dbReference type="Gene3D" id="1.10.3720.10">
    <property type="entry name" value="MetI-like"/>
    <property type="match status" value="1"/>
</dbReference>
<proteinExistence type="inferred from homology"/>
<feature type="transmembrane region" description="Helical" evidence="7">
    <location>
        <begin position="282"/>
        <end position="304"/>
    </location>
</feature>